<protein>
    <submittedName>
        <fullName evidence="2">Tetratricopeptide repeat protein 21B-like</fullName>
    </submittedName>
</protein>
<dbReference type="InterPro" id="IPR011990">
    <property type="entry name" value="TPR-like_helical_dom_sf"/>
</dbReference>
<dbReference type="Pfam" id="PF25058">
    <property type="entry name" value="ARM_TT21"/>
    <property type="match status" value="1"/>
</dbReference>
<dbReference type="InterPro" id="IPR040364">
    <property type="entry name" value="TTC21A/TTC21B"/>
</dbReference>
<gene>
    <name evidence="2" type="primary">LOC106820473</name>
</gene>
<dbReference type="Proteomes" id="UP000695022">
    <property type="component" value="Unplaced"/>
</dbReference>
<dbReference type="PANTHER" id="PTHR14699">
    <property type="entry name" value="STI2 PROTEIN-RELATED"/>
    <property type="match status" value="1"/>
</dbReference>
<dbReference type="SUPFAM" id="SSF48452">
    <property type="entry name" value="TPR-like"/>
    <property type="match status" value="1"/>
</dbReference>
<organism evidence="1 2">
    <name type="scientific">Priapulus caudatus</name>
    <name type="common">Priapulid worm</name>
    <dbReference type="NCBI Taxonomy" id="37621"/>
    <lineage>
        <taxon>Eukaryota</taxon>
        <taxon>Metazoa</taxon>
        <taxon>Ecdysozoa</taxon>
        <taxon>Scalidophora</taxon>
        <taxon>Priapulida</taxon>
        <taxon>Priapulimorpha</taxon>
        <taxon>Priapulimorphida</taxon>
        <taxon>Priapulidae</taxon>
        <taxon>Priapulus</taxon>
    </lineage>
</organism>
<feature type="non-terminal residue" evidence="2">
    <location>
        <position position="1"/>
    </location>
</feature>
<dbReference type="RefSeq" id="XP_014680474.1">
    <property type="nucleotide sequence ID" value="XM_014824988.1"/>
</dbReference>
<proteinExistence type="predicted"/>
<dbReference type="GeneID" id="106820473"/>
<reference evidence="2" key="1">
    <citation type="submission" date="2025-08" db="UniProtKB">
        <authorList>
            <consortium name="RefSeq"/>
        </authorList>
    </citation>
    <scope>IDENTIFICATION</scope>
</reference>
<evidence type="ECO:0000313" key="1">
    <source>
        <dbReference type="Proteomes" id="UP000695022"/>
    </source>
</evidence>
<evidence type="ECO:0000313" key="2">
    <source>
        <dbReference type="RefSeq" id="XP_014680474.1"/>
    </source>
</evidence>
<sequence>SGPQRGSPNKDAPPISVSDRVIVFLELADSHRQLGQKPEAAKVVQDALNEFKGTPEEVKIMIANADLALARDDVEEALSMLR</sequence>
<dbReference type="PANTHER" id="PTHR14699:SF0">
    <property type="entry name" value="TETRATRICOPEPTIDE REPEAT PROTEIN 21 HOMOLOG"/>
    <property type="match status" value="1"/>
</dbReference>
<accession>A0ABM1F7Q3</accession>
<name>A0ABM1F7Q3_PRICU</name>
<keyword evidence="1" id="KW-1185">Reference proteome</keyword>